<sequence length="520" mass="57743">MSGRYHSKLFNFLSRQSLQLRHQSAKTWRQAKVAAVWGVQILLYPVYVTFQSARLLNRQLQQAVRQAVPRLRSAARVLSATPLLPADAPIQNLLQDLSQLAVHLPGEAPPELALALRDSAKQPHRTHAAELLVATAQLTASLQVRGLASMLGTGSLVLVTAGNQILDILTPVQQTHLTQRMAWELAGYWRQQRRFGQVARTHAQSHAQFHAQSLSTYLPPPKPQQNALPPIRAWRGLMAWMQRSAVAGAANLFQESRLSLPQAASSASLRSAQPTWEAAEAQFYGWLRETGRSANHLVLAGWQASKTALTQRSWPAGVQQFQRQLQLLPAARLPELQPQASAPADWLLALDRWVSQVPGLRAAPAATESLNAAELSSVRSNTALYVSWLKRSLHSLLPDLAEAAAWEVTDTAAMELSLKGQTQAKSDGFQAGAISEWDADYGMARPLQRRQPAGVPLTSLDTANSEEAAMVPQSWIETEVQLVEYVKHPLEQVLEWLDHGMLWVERRLDQIWQWLTRPIL</sequence>
<dbReference type="EMBL" id="JAHHHV010000026">
    <property type="protein sequence ID" value="MBW4464943.1"/>
    <property type="molecule type" value="Genomic_DNA"/>
</dbReference>
<evidence type="ECO:0000313" key="2">
    <source>
        <dbReference type="Proteomes" id="UP000707356"/>
    </source>
</evidence>
<name>A0A951P967_9CYAN</name>
<comment type="caution">
    <text evidence="1">The sequence shown here is derived from an EMBL/GenBank/DDBJ whole genome shotgun (WGS) entry which is preliminary data.</text>
</comment>
<accession>A0A951P967</accession>
<proteinExistence type="predicted"/>
<reference evidence="1" key="1">
    <citation type="submission" date="2021-05" db="EMBL/GenBank/DDBJ databases">
        <authorList>
            <person name="Pietrasiak N."/>
            <person name="Ward R."/>
            <person name="Stajich J.E."/>
            <person name="Kurbessoian T."/>
        </authorList>
    </citation>
    <scope>NUCLEOTIDE SEQUENCE</scope>
    <source>
        <strain evidence="1">GSE-TBD4-15B</strain>
    </source>
</reference>
<dbReference type="AlphaFoldDB" id="A0A951P967"/>
<protein>
    <submittedName>
        <fullName evidence="1">Uncharacterized protein</fullName>
    </submittedName>
</protein>
<evidence type="ECO:0000313" key="1">
    <source>
        <dbReference type="EMBL" id="MBW4464943.1"/>
    </source>
</evidence>
<dbReference type="Proteomes" id="UP000707356">
    <property type="component" value="Unassembled WGS sequence"/>
</dbReference>
<gene>
    <name evidence="1" type="ORF">KME07_05820</name>
</gene>
<reference evidence="1" key="2">
    <citation type="journal article" date="2022" name="Microbiol. Resour. Announc.">
        <title>Metagenome Sequencing to Explore Phylogenomics of Terrestrial Cyanobacteria.</title>
        <authorList>
            <person name="Ward R.D."/>
            <person name="Stajich J.E."/>
            <person name="Johansen J.R."/>
            <person name="Huntemann M."/>
            <person name="Clum A."/>
            <person name="Foster B."/>
            <person name="Foster B."/>
            <person name="Roux S."/>
            <person name="Palaniappan K."/>
            <person name="Varghese N."/>
            <person name="Mukherjee S."/>
            <person name="Reddy T.B.K."/>
            <person name="Daum C."/>
            <person name="Copeland A."/>
            <person name="Chen I.A."/>
            <person name="Ivanova N.N."/>
            <person name="Kyrpides N.C."/>
            <person name="Shapiro N."/>
            <person name="Eloe-Fadrosh E.A."/>
            <person name="Pietrasiak N."/>
        </authorList>
    </citation>
    <scope>NUCLEOTIDE SEQUENCE</scope>
    <source>
        <strain evidence="1">GSE-TBD4-15B</strain>
    </source>
</reference>
<organism evidence="1 2">
    <name type="scientific">Pegethrix bostrychoides GSE-TBD4-15B</name>
    <dbReference type="NCBI Taxonomy" id="2839662"/>
    <lineage>
        <taxon>Bacteria</taxon>
        <taxon>Bacillati</taxon>
        <taxon>Cyanobacteriota</taxon>
        <taxon>Cyanophyceae</taxon>
        <taxon>Oculatellales</taxon>
        <taxon>Oculatellaceae</taxon>
        <taxon>Pegethrix</taxon>
    </lineage>
</organism>